<name>A0AAV0J4T8_9ROSI</name>
<evidence type="ECO:0000313" key="2">
    <source>
        <dbReference type="EMBL" id="CAI0551515.1"/>
    </source>
</evidence>
<dbReference type="EMBL" id="CAMGYJ010000004">
    <property type="protein sequence ID" value="CAI0404932.1"/>
    <property type="molecule type" value="Genomic_DNA"/>
</dbReference>
<sequence length="28" mass="3367">MDISFVQIFYLFPELIVSYRQSLKMSNP</sequence>
<gene>
    <name evidence="1" type="ORF">LITE_LOCUS12689</name>
    <name evidence="2" type="ORF">LITE_LOCUS46010</name>
</gene>
<comment type="caution">
    <text evidence="1">The sequence shown here is derived from an EMBL/GenBank/DDBJ whole genome shotgun (WGS) entry which is preliminary data.</text>
</comment>
<evidence type="ECO:0000313" key="1">
    <source>
        <dbReference type="EMBL" id="CAI0404932.1"/>
    </source>
</evidence>
<protein>
    <submittedName>
        <fullName evidence="1">Uncharacterized protein</fullName>
    </submittedName>
</protein>
<dbReference type="EMBL" id="CAMGYJ010000010">
    <property type="protein sequence ID" value="CAI0551515.1"/>
    <property type="molecule type" value="Genomic_DNA"/>
</dbReference>
<organism evidence="1 3">
    <name type="scientific">Linum tenue</name>
    <dbReference type="NCBI Taxonomy" id="586396"/>
    <lineage>
        <taxon>Eukaryota</taxon>
        <taxon>Viridiplantae</taxon>
        <taxon>Streptophyta</taxon>
        <taxon>Embryophyta</taxon>
        <taxon>Tracheophyta</taxon>
        <taxon>Spermatophyta</taxon>
        <taxon>Magnoliopsida</taxon>
        <taxon>eudicotyledons</taxon>
        <taxon>Gunneridae</taxon>
        <taxon>Pentapetalae</taxon>
        <taxon>rosids</taxon>
        <taxon>fabids</taxon>
        <taxon>Malpighiales</taxon>
        <taxon>Linaceae</taxon>
        <taxon>Linum</taxon>
    </lineage>
</organism>
<keyword evidence="3" id="KW-1185">Reference proteome</keyword>
<dbReference type="Proteomes" id="UP001154282">
    <property type="component" value="Unassembled WGS sequence"/>
</dbReference>
<dbReference type="AlphaFoldDB" id="A0AAV0J4T8"/>
<evidence type="ECO:0000313" key="3">
    <source>
        <dbReference type="Proteomes" id="UP001154282"/>
    </source>
</evidence>
<proteinExistence type="predicted"/>
<reference evidence="1" key="1">
    <citation type="submission" date="2022-08" db="EMBL/GenBank/DDBJ databases">
        <authorList>
            <person name="Gutierrez-Valencia J."/>
        </authorList>
    </citation>
    <scope>NUCLEOTIDE SEQUENCE</scope>
</reference>
<accession>A0AAV0J4T8</accession>